<feature type="binding site" evidence="6">
    <location>
        <position position="91"/>
    </location>
    <ligand>
        <name>substrate</name>
    </ligand>
</feature>
<comment type="pathway">
    <text evidence="6">Metabolic intermediate biosynthesis; acetyl-CoA biosynthesis; acetyl-CoA from acetate: step 1/2.</text>
</comment>
<dbReference type="GO" id="GO:0005524">
    <property type="term" value="F:ATP binding"/>
    <property type="evidence" value="ECO:0007669"/>
    <property type="project" value="UniProtKB-KW"/>
</dbReference>
<dbReference type="GO" id="GO:0000287">
    <property type="term" value="F:magnesium ion binding"/>
    <property type="evidence" value="ECO:0007669"/>
    <property type="project" value="UniProtKB-UniRule"/>
</dbReference>
<keyword evidence="2 6" id="KW-0808">Transferase</keyword>
<dbReference type="Gene3D" id="3.30.420.40">
    <property type="match status" value="2"/>
</dbReference>
<dbReference type="InterPro" id="IPR000890">
    <property type="entry name" value="Aliphatic_acid_kin_short-chain"/>
</dbReference>
<dbReference type="CDD" id="cd24010">
    <property type="entry name" value="ASKHA_NBD_AcK_PK"/>
    <property type="match status" value="1"/>
</dbReference>
<comment type="similarity">
    <text evidence="1 6 7">Belongs to the acetokinase family.</text>
</comment>
<comment type="caution">
    <text evidence="8">The sequence shown here is derived from an EMBL/GenBank/DDBJ whole genome shotgun (WGS) entry which is preliminary data.</text>
</comment>
<keyword evidence="9" id="KW-1185">Reference proteome</keyword>
<dbReference type="Pfam" id="PF00871">
    <property type="entry name" value="Acetate_kinase"/>
    <property type="match status" value="1"/>
</dbReference>
<name>A0A086Z052_9BIFI</name>
<evidence type="ECO:0000256" key="6">
    <source>
        <dbReference type="HAMAP-Rule" id="MF_00020"/>
    </source>
</evidence>
<dbReference type="GO" id="GO:0008776">
    <property type="term" value="F:acetate kinase activity"/>
    <property type="evidence" value="ECO:0007669"/>
    <property type="project" value="UniProtKB-UniRule"/>
</dbReference>
<dbReference type="PANTHER" id="PTHR21060:SF15">
    <property type="entry name" value="ACETATE KINASE-RELATED"/>
    <property type="match status" value="1"/>
</dbReference>
<dbReference type="GO" id="GO:0006083">
    <property type="term" value="P:acetate metabolic process"/>
    <property type="evidence" value="ECO:0007669"/>
    <property type="project" value="TreeGrafter"/>
</dbReference>
<feature type="binding site" evidence="6">
    <location>
        <begin position="330"/>
        <end position="334"/>
    </location>
    <ligand>
        <name>ATP</name>
        <dbReference type="ChEBI" id="CHEBI:30616"/>
    </ligand>
</feature>
<feature type="site" description="Transition state stabilizer" evidence="6">
    <location>
        <position position="180"/>
    </location>
</feature>
<accession>A0A086Z052</accession>
<dbReference type="InterPro" id="IPR043129">
    <property type="entry name" value="ATPase_NBD"/>
</dbReference>
<dbReference type="EC" id="2.7.2.1" evidence="6"/>
<evidence type="ECO:0000256" key="2">
    <source>
        <dbReference type="ARBA" id="ARBA00022679"/>
    </source>
</evidence>
<keyword evidence="3 6" id="KW-0547">Nucleotide-binding</keyword>
<keyword evidence="5 6" id="KW-0067">ATP-binding</keyword>
<dbReference type="InterPro" id="IPR004372">
    <property type="entry name" value="Ac/propionate_kinase"/>
</dbReference>
<dbReference type="RefSeq" id="WP_033503330.1">
    <property type="nucleotide sequence ID" value="NZ_CP011786.1"/>
</dbReference>
<dbReference type="EMBL" id="JGYK01000001">
    <property type="protein sequence ID" value="KFI39902.1"/>
    <property type="molecule type" value="Genomic_DNA"/>
</dbReference>
<evidence type="ECO:0000256" key="7">
    <source>
        <dbReference type="RuleBase" id="RU003835"/>
    </source>
</evidence>
<organism evidence="8 9">
    <name type="scientific">Bifidobacterium actinocoloniiforme DSM 22766</name>
    <dbReference type="NCBI Taxonomy" id="1437605"/>
    <lineage>
        <taxon>Bacteria</taxon>
        <taxon>Bacillati</taxon>
        <taxon>Actinomycetota</taxon>
        <taxon>Actinomycetes</taxon>
        <taxon>Bifidobacteriales</taxon>
        <taxon>Bifidobacteriaceae</taxon>
        <taxon>Bifidobacterium</taxon>
    </lineage>
</organism>
<dbReference type="PIRSF" id="PIRSF000722">
    <property type="entry name" value="Acetate_prop_kin"/>
    <property type="match status" value="1"/>
</dbReference>
<dbReference type="SUPFAM" id="SSF53067">
    <property type="entry name" value="Actin-like ATPase domain"/>
    <property type="match status" value="2"/>
</dbReference>
<dbReference type="STRING" id="1437605.AB656_01625"/>
<feature type="site" description="Transition state stabilizer" evidence="6">
    <location>
        <position position="241"/>
    </location>
</feature>
<evidence type="ECO:0000256" key="5">
    <source>
        <dbReference type="ARBA" id="ARBA00022840"/>
    </source>
</evidence>
<keyword evidence="6" id="KW-0460">Magnesium</keyword>
<sequence>MARTVLVINSGSSSIKYQLVDLETGEGLASGLVEKIGEPIDGHYKHEYQGSKHELEEPIPDHGTGLKRVLGFFEEYGPNLTESGIVAVGHRVVQGGSIFPKPALVTDKTIAQVKDLAVLAPLHNGPEATGAEVMSRLLPDTPQVFVFDSSFFFELPKKASTYALNKEVAEKYHIHRYGAHGTSHQYVGSMAPKVAGKPAEGLKQIVLHIGNGASASAQVSGRPVETSMGLTPLEGLVMGSRTGDIDPAVVFHLIRNANMDVDQLDTLFNKQSGMTGMTGFGDMREVHRLVAEGNEDAKLALDVYVHRIVGYIGNYTAQMGGLDVLTFTAGVGENDEIVRAAVINQLAPFGVKLDAAKNDVRSKEPRIISTPDSTVTICVIPTNEELSIARQSEVIARDGDSYGNVFGK</sequence>
<dbReference type="NCBIfam" id="TIGR00016">
    <property type="entry name" value="ackA"/>
    <property type="match status" value="1"/>
</dbReference>
<dbReference type="PRINTS" id="PR00471">
    <property type="entry name" value="ACETATEKNASE"/>
</dbReference>
<feature type="binding site" evidence="6">
    <location>
        <begin position="208"/>
        <end position="212"/>
    </location>
    <ligand>
        <name>ATP</name>
        <dbReference type="ChEBI" id="CHEBI:30616"/>
    </ligand>
</feature>
<protein>
    <recommendedName>
        <fullName evidence="6">Acetate kinase</fullName>
        <ecNumber evidence="6">2.7.2.1</ecNumber>
    </recommendedName>
    <alternativeName>
        <fullName evidence="6">Acetokinase</fullName>
    </alternativeName>
</protein>
<dbReference type="InterPro" id="IPR023865">
    <property type="entry name" value="Aliphatic_acid_kinase_CS"/>
</dbReference>
<feature type="binding site" evidence="6">
    <location>
        <position position="9"/>
    </location>
    <ligand>
        <name>Mg(2+)</name>
        <dbReference type="ChEBI" id="CHEBI:18420"/>
    </ligand>
</feature>
<dbReference type="OrthoDB" id="9802453at2"/>
<evidence type="ECO:0000256" key="1">
    <source>
        <dbReference type="ARBA" id="ARBA00008748"/>
    </source>
</evidence>
<evidence type="ECO:0000313" key="8">
    <source>
        <dbReference type="EMBL" id="KFI39902.1"/>
    </source>
</evidence>
<comment type="cofactor">
    <cofactor evidence="6">
        <name>Mg(2+)</name>
        <dbReference type="ChEBI" id="CHEBI:18420"/>
    </cofactor>
    <cofactor evidence="6">
        <name>Mn(2+)</name>
        <dbReference type="ChEBI" id="CHEBI:29035"/>
    </cofactor>
    <text evidence="6">Mg(2+). Can also accept Mn(2+).</text>
</comment>
<dbReference type="eggNOG" id="COG0282">
    <property type="taxonomic scope" value="Bacteria"/>
</dbReference>
<gene>
    <name evidence="6" type="primary">ackA</name>
    <name evidence="8" type="ORF">BACT_0603</name>
</gene>
<proteinExistence type="inferred from homology"/>
<feature type="binding site" evidence="6">
    <location>
        <position position="384"/>
    </location>
    <ligand>
        <name>Mg(2+)</name>
        <dbReference type="ChEBI" id="CHEBI:18420"/>
    </ligand>
</feature>
<feature type="binding site" evidence="6">
    <location>
        <begin position="282"/>
        <end position="284"/>
    </location>
    <ligand>
        <name>ATP</name>
        <dbReference type="ChEBI" id="CHEBI:30616"/>
    </ligand>
</feature>
<dbReference type="GO" id="GO:0005737">
    <property type="term" value="C:cytoplasm"/>
    <property type="evidence" value="ECO:0007669"/>
    <property type="project" value="UniProtKB-SubCell"/>
</dbReference>
<dbReference type="HAMAP" id="MF_00020">
    <property type="entry name" value="Acetate_kinase"/>
    <property type="match status" value="1"/>
</dbReference>
<keyword evidence="4 6" id="KW-0418">Kinase</keyword>
<feature type="active site" description="Proton donor/acceptor" evidence="6">
    <location>
        <position position="148"/>
    </location>
</feature>
<dbReference type="AlphaFoldDB" id="A0A086Z052"/>
<evidence type="ECO:0000256" key="4">
    <source>
        <dbReference type="ARBA" id="ARBA00022777"/>
    </source>
</evidence>
<dbReference type="PROSITE" id="PS01075">
    <property type="entry name" value="ACETATE_KINASE_1"/>
    <property type="match status" value="1"/>
</dbReference>
<feature type="binding site" evidence="6">
    <location>
        <position position="16"/>
    </location>
    <ligand>
        <name>ATP</name>
        <dbReference type="ChEBI" id="CHEBI:30616"/>
    </ligand>
</feature>
<reference evidence="8 9" key="1">
    <citation type="submission" date="2014-03" db="EMBL/GenBank/DDBJ databases">
        <title>Genomics of Bifidobacteria.</title>
        <authorList>
            <person name="Ventura M."/>
            <person name="Milani C."/>
            <person name="Lugli G.A."/>
        </authorList>
    </citation>
    <scope>NUCLEOTIDE SEQUENCE [LARGE SCALE GENOMIC DNA]</scope>
    <source>
        <strain evidence="8 9">DSM 22766</strain>
    </source>
</reference>
<comment type="catalytic activity">
    <reaction evidence="6">
        <text>acetate + ATP = acetyl phosphate + ADP</text>
        <dbReference type="Rhea" id="RHEA:11352"/>
        <dbReference type="ChEBI" id="CHEBI:22191"/>
        <dbReference type="ChEBI" id="CHEBI:30089"/>
        <dbReference type="ChEBI" id="CHEBI:30616"/>
        <dbReference type="ChEBI" id="CHEBI:456216"/>
        <dbReference type="EC" id="2.7.2.1"/>
    </reaction>
</comment>
<comment type="subcellular location">
    <subcellularLocation>
        <location evidence="6">Cytoplasm</location>
    </subcellularLocation>
</comment>
<dbReference type="GO" id="GO:0006085">
    <property type="term" value="P:acetyl-CoA biosynthetic process"/>
    <property type="evidence" value="ECO:0007669"/>
    <property type="project" value="UniProtKB-UniRule"/>
</dbReference>
<dbReference type="PATRIC" id="fig|1437605.7.peg.333"/>
<comment type="function">
    <text evidence="6">Catalyzes the formation of acetyl phosphate from acetate and ATP. Can also catalyze the reverse reaction.</text>
</comment>
<keyword evidence="6" id="KW-0479">Metal-binding</keyword>
<dbReference type="PANTHER" id="PTHR21060">
    <property type="entry name" value="ACETATE KINASE"/>
    <property type="match status" value="1"/>
</dbReference>
<dbReference type="Proteomes" id="UP000029015">
    <property type="component" value="Unassembled WGS sequence"/>
</dbReference>
<evidence type="ECO:0000256" key="3">
    <source>
        <dbReference type="ARBA" id="ARBA00022741"/>
    </source>
</evidence>
<dbReference type="KEGG" id="bact:AB656_01625"/>
<keyword evidence="6" id="KW-0963">Cytoplasm</keyword>
<dbReference type="PROSITE" id="PS01076">
    <property type="entry name" value="ACETATE_KINASE_2"/>
    <property type="match status" value="1"/>
</dbReference>
<evidence type="ECO:0000313" key="9">
    <source>
        <dbReference type="Proteomes" id="UP000029015"/>
    </source>
</evidence>
<dbReference type="UniPathway" id="UPA00340">
    <property type="reaction ID" value="UER00458"/>
</dbReference>
<comment type="subunit">
    <text evidence="6">Homodimer.</text>
</comment>